<dbReference type="RefSeq" id="WP_396685938.1">
    <property type="nucleotide sequence ID" value="NZ_JBIRPU010000050.1"/>
</dbReference>
<proteinExistence type="predicted"/>
<reference evidence="1 2" key="1">
    <citation type="submission" date="2024-10" db="EMBL/GenBank/DDBJ databases">
        <title>The Natural Products Discovery Center: Release of the First 8490 Sequenced Strains for Exploring Actinobacteria Biosynthetic Diversity.</title>
        <authorList>
            <person name="Kalkreuter E."/>
            <person name="Kautsar S.A."/>
            <person name="Yang D."/>
            <person name="Bader C.D."/>
            <person name="Teijaro C.N."/>
            <person name="Fluegel L."/>
            <person name="Davis C.M."/>
            <person name="Simpson J.R."/>
            <person name="Lauterbach L."/>
            <person name="Steele A.D."/>
            <person name="Gui C."/>
            <person name="Meng S."/>
            <person name="Li G."/>
            <person name="Viehrig K."/>
            <person name="Ye F."/>
            <person name="Su P."/>
            <person name="Kiefer A.F."/>
            <person name="Nichols A."/>
            <person name="Cepeda A.J."/>
            <person name="Yan W."/>
            <person name="Fan B."/>
            <person name="Jiang Y."/>
            <person name="Adhikari A."/>
            <person name="Zheng C.-J."/>
            <person name="Schuster L."/>
            <person name="Cowan T.M."/>
            <person name="Smanski M.J."/>
            <person name="Chevrette M.G."/>
            <person name="De Carvalho L.P.S."/>
            <person name="Shen B."/>
        </authorList>
    </citation>
    <scope>NUCLEOTIDE SEQUENCE [LARGE SCALE GENOMIC DNA]</scope>
    <source>
        <strain evidence="1 2">NPDC021253</strain>
    </source>
</reference>
<dbReference type="Pfam" id="PF19757">
    <property type="entry name" value="DUF6244"/>
    <property type="match status" value="1"/>
</dbReference>
<protein>
    <submittedName>
        <fullName evidence="1">DUF6244 family protein</fullName>
    </submittedName>
</protein>
<comment type="caution">
    <text evidence="1">The sequence shown here is derived from an EMBL/GenBank/DDBJ whole genome shotgun (WGS) entry which is preliminary data.</text>
</comment>
<dbReference type="Proteomes" id="UP001611075">
    <property type="component" value="Unassembled WGS sequence"/>
</dbReference>
<sequence length="175" mass="17554">MSSMEQITGDLRALTAGVERAQSLTAAVDRQAQEIAVRAAGAGFAAVAAGIARVRAAVSTIQIGLGSVAAAVGEATTAAASVPRQATAQETIAGLAPVQQRIAGARESTTATISHVDDARRLVSAVLHGGQPGPLLQALDSVNQVLVLLVQRSGSAQQAVEAATNQARQLGSSVN</sequence>
<gene>
    <name evidence="1" type="ORF">ACH4OY_31535</name>
</gene>
<keyword evidence="2" id="KW-1185">Reference proteome</keyword>
<dbReference type="EMBL" id="JBIRPU010000050">
    <property type="protein sequence ID" value="MFI0797174.1"/>
    <property type="molecule type" value="Genomic_DNA"/>
</dbReference>
<evidence type="ECO:0000313" key="1">
    <source>
        <dbReference type="EMBL" id="MFI0797174.1"/>
    </source>
</evidence>
<organism evidence="1 2">
    <name type="scientific">Micromonospora rubida</name>
    <dbReference type="NCBI Taxonomy" id="2697657"/>
    <lineage>
        <taxon>Bacteria</taxon>
        <taxon>Bacillati</taxon>
        <taxon>Actinomycetota</taxon>
        <taxon>Actinomycetes</taxon>
        <taxon>Micromonosporales</taxon>
        <taxon>Micromonosporaceae</taxon>
        <taxon>Micromonospora</taxon>
    </lineage>
</organism>
<name>A0ABW7STZ0_9ACTN</name>
<accession>A0ABW7STZ0</accession>
<dbReference type="InterPro" id="IPR046211">
    <property type="entry name" value="DUF6244"/>
</dbReference>
<evidence type="ECO:0000313" key="2">
    <source>
        <dbReference type="Proteomes" id="UP001611075"/>
    </source>
</evidence>